<feature type="coiled-coil region" evidence="1">
    <location>
        <begin position="209"/>
        <end position="236"/>
    </location>
</feature>
<sequence length="361" mass="41462">MLKWDFMMLYDLETARAIIESLTRQLKIHDDVTSNLLLLQKRIQHTHQRTQDAMRMLEDRLDNIEVTWTKELENQHKRWLDKYNRLMREAENIHPLNKVSSKTSATHSNENVKISQQKLESLNRRTKKIDEGIDELKKVASCTKNFDEKLRFDKQKIRDIDARLKMLTKKEQKLNAELTKQMNIHFHKPFLQMTEERSEKSFRGVCKVIDGYKKTVENLNKALQTLEVIKNSSEAKNIKSTIQSTPSINEIDEIIILMKRFLAKLCNQLESVYLYGNSTPNSELDTSKSGNSTGTTGSFGSSNPDTNSGFNTTPLNTSQSLPTGSSTSSTYSQFMVLKSETGNEGMITAKEKSEQIISDKK</sequence>
<keyword evidence="1" id="KW-0175">Coiled coil</keyword>
<protein>
    <submittedName>
        <fullName evidence="3">Uncharacterized protein</fullName>
    </submittedName>
</protein>
<feature type="coiled-coil region" evidence="1">
    <location>
        <begin position="47"/>
        <end position="89"/>
    </location>
</feature>
<feature type="compositionally biased region" description="Low complexity" evidence="2">
    <location>
        <begin position="317"/>
        <end position="329"/>
    </location>
</feature>
<comment type="caution">
    <text evidence="3">The sequence shown here is derived from an EMBL/GenBank/DDBJ whole genome shotgun (WGS) entry which is preliminary data.</text>
</comment>
<feature type="compositionally biased region" description="Basic and acidic residues" evidence="2">
    <location>
        <begin position="349"/>
        <end position="361"/>
    </location>
</feature>
<dbReference type="Proteomes" id="UP000746747">
    <property type="component" value="Unassembled WGS sequence"/>
</dbReference>
<gene>
    <name evidence="3" type="ORF">CJOHNSTONI_LOCUS7443</name>
</gene>
<dbReference type="EMBL" id="CAKAEH010001570">
    <property type="protein sequence ID" value="CAG9537654.1"/>
    <property type="molecule type" value="Genomic_DNA"/>
</dbReference>
<evidence type="ECO:0000256" key="1">
    <source>
        <dbReference type="SAM" id="Coils"/>
    </source>
</evidence>
<keyword evidence="4" id="KW-1185">Reference proteome</keyword>
<dbReference type="OrthoDB" id="5815815at2759"/>
<feature type="region of interest" description="Disordered" evidence="2">
    <location>
        <begin position="342"/>
        <end position="361"/>
    </location>
</feature>
<feature type="region of interest" description="Disordered" evidence="2">
    <location>
        <begin position="280"/>
        <end position="329"/>
    </location>
</feature>
<dbReference type="AlphaFoldDB" id="A0A8J2MRG3"/>
<name>A0A8J2MRG3_9BILA</name>
<organism evidence="3 4">
    <name type="scientific">Cercopithifilaria johnstoni</name>
    <dbReference type="NCBI Taxonomy" id="2874296"/>
    <lineage>
        <taxon>Eukaryota</taxon>
        <taxon>Metazoa</taxon>
        <taxon>Ecdysozoa</taxon>
        <taxon>Nematoda</taxon>
        <taxon>Chromadorea</taxon>
        <taxon>Rhabditida</taxon>
        <taxon>Spirurina</taxon>
        <taxon>Spiruromorpha</taxon>
        <taxon>Filarioidea</taxon>
        <taxon>Onchocercidae</taxon>
        <taxon>Cercopithifilaria</taxon>
    </lineage>
</organism>
<accession>A0A8J2MRG3</accession>
<evidence type="ECO:0000256" key="2">
    <source>
        <dbReference type="SAM" id="MobiDB-lite"/>
    </source>
</evidence>
<evidence type="ECO:0000313" key="4">
    <source>
        <dbReference type="Proteomes" id="UP000746747"/>
    </source>
</evidence>
<evidence type="ECO:0000313" key="3">
    <source>
        <dbReference type="EMBL" id="CAG9537654.1"/>
    </source>
</evidence>
<feature type="compositionally biased region" description="Polar residues" evidence="2">
    <location>
        <begin position="303"/>
        <end position="316"/>
    </location>
</feature>
<reference evidence="3" key="1">
    <citation type="submission" date="2021-09" db="EMBL/GenBank/DDBJ databases">
        <authorList>
            <consortium name="Pathogen Informatics"/>
        </authorList>
    </citation>
    <scope>NUCLEOTIDE SEQUENCE</scope>
</reference>
<proteinExistence type="predicted"/>
<feature type="compositionally biased region" description="Low complexity" evidence="2">
    <location>
        <begin position="287"/>
        <end position="302"/>
    </location>
</feature>